<name>A0A9W4XSR0_9PLEO</name>
<feature type="region of interest" description="Disordered" evidence="1">
    <location>
        <begin position="33"/>
        <end position="60"/>
    </location>
</feature>
<feature type="region of interest" description="Disordered" evidence="1">
    <location>
        <begin position="96"/>
        <end position="122"/>
    </location>
</feature>
<organism evidence="2 3">
    <name type="scientific">Periconia digitata</name>
    <dbReference type="NCBI Taxonomy" id="1303443"/>
    <lineage>
        <taxon>Eukaryota</taxon>
        <taxon>Fungi</taxon>
        <taxon>Dikarya</taxon>
        <taxon>Ascomycota</taxon>
        <taxon>Pezizomycotina</taxon>
        <taxon>Dothideomycetes</taxon>
        <taxon>Pleosporomycetidae</taxon>
        <taxon>Pleosporales</taxon>
        <taxon>Massarineae</taxon>
        <taxon>Periconiaceae</taxon>
        <taxon>Periconia</taxon>
    </lineage>
</organism>
<proteinExistence type="predicted"/>
<protein>
    <submittedName>
        <fullName evidence="2">Uncharacterized protein</fullName>
    </submittedName>
</protein>
<evidence type="ECO:0000313" key="3">
    <source>
        <dbReference type="Proteomes" id="UP001152607"/>
    </source>
</evidence>
<accession>A0A9W4XSR0</accession>
<reference evidence="2" key="1">
    <citation type="submission" date="2023-01" db="EMBL/GenBank/DDBJ databases">
        <authorList>
            <person name="Van Ghelder C."/>
            <person name="Rancurel C."/>
        </authorList>
    </citation>
    <scope>NUCLEOTIDE SEQUENCE</scope>
    <source>
        <strain evidence="2">CNCM I-4278</strain>
    </source>
</reference>
<dbReference type="OrthoDB" id="2519291at2759"/>
<evidence type="ECO:0000313" key="2">
    <source>
        <dbReference type="EMBL" id="CAI6331436.1"/>
    </source>
</evidence>
<dbReference type="Proteomes" id="UP001152607">
    <property type="component" value="Unassembled WGS sequence"/>
</dbReference>
<evidence type="ECO:0000256" key="1">
    <source>
        <dbReference type="SAM" id="MobiDB-lite"/>
    </source>
</evidence>
<comment type="caution">
    <text evidence="2">The sequence shown here is derived from an EMBL/GenBank/DDBJ whole genome shotgun (WGS) entry which is preliminary data.</text>
</comment>
<feature type="compositionally biased region" description="Low complexity" evidence="1">
    <location>
        <begin position="97"/>
        <end position="107"/>
    </location>
</feature>
<gene>
    <name evidence="2" type="ORF">PDIGIT_LOCUS4461</name>
</gene>
<dbReference type="AlphaFoldDB" id="A0A9W4XSR0"/>
<sequence length="122" mass="13449">MYTRIMRWYINAYNLTTVPRTSLLLTTPLSSLPANKSHPHLPPPEPHPRIASSPPSKPTYPLSQISDVMSYHDTIHVPLIQKLVGESFPISHARHGTVSSVSTSPDPSNAPVIIFGGKPEDY</sequence>
<keyword evidence="3" id="KW-1185">Reference proteome</keyword>
<dbReference type="EMBL" id="CAOQHR010000003">
    <property type="protein sequence ID" value="CAI6331436.1"/>
    <property type="molecule type" value="Genomic_DNA"/>
</dbReference>